<sequence>MLDASVMESDPATFRRTQRAPKSCVQCTKRKIRCSRTVPCSQCVGRSEGHACRREVVLVKGRELQGVEDNIPSGPITVESLMEENRLLKLQVADLTSGGQETSARVPRDAIPAKAGVEQGKEITNDLEKMAEIMMLLEMGKSRQLDDDEILPSDFPKPQAAFTSSLPRLSDPPTLPPNIPNDLSVHLVTYAVTVLDPIYGTIHGPSFIREHQEYLQNRGIEGPFCTRSAWLAFYHSQLALSIHHMSDDIASSWGIRDRSLLSSLWFNTALQLLWWSEFMSNPDIMTLHTICSLSCLFHIHGSPLLGTTLVAIGVRIGETLRINHIDEELFCGDYVNGTSHPCAAHGILEAHFDMSPRFAEREIRRRLWWNILYRDWLTLPSGFPYVVAAEAILAANPLNLSDTDLATAGPIFPPSMTTPTSASFHIARTRVAKLTHQFFIAYRPLRRDDPKRWELVIDTDKSLSSVLSDMPLFDEQYDNSQIPSNLASWLPIAQNLIRSLVNHKRLLLFRDHFAMAFTDSAYSRARDECVARALNIVNISRQRPSSPIKTPEVTSHCLAAANVLALDLVYTPSSREWSPSERAARAAEIETIISDIKISESLDSHTSKIVGQVEGLLYLDDFLRNGARYEDHGPQLPAVATQDTLQLPLMDDMYSAFLNDIDMEAESNRLWP</sequence>
<keyword evidence="2" id="KW-0539">Nucleus</keyword>
<dbReference type="GO" id="GO:0005634">
    <property type="term" value="C:nucleus"/>
    <property type="evidence" value="ECO:0007669"/>
    <property type="project" value="UniProtKB-SubCell"/>
</dbReference>
<feature type="domain" description="Zn(2)-C6 fungal-type" evidence="3">
    <location>
        <begin position="23"/>
        <end position="54"/>
    </location>
</feature>
<dbReference type="InterPro" id="IPR001138">
    <property type="entry name" value="Zn2Cys6_DnaBD"/>
</dbReference>
<comment type="subcellular location">
    <subcellularLocation>
        <location evidence="1">Nucleus</location>
    </subcellularLocation>
</comment>
<dbReference type="RefSeq" id="XP_018264247.2">
    <property type="nucleotide sequence ID" value="XM_018405753.2"/>
</dbReference>
<dbReference type="KEGG" id="kdj:28966111"/>
<dbReference type="STRING" id="1296121.A0A1A6A8M4"/>
<reference evidence="4" key="1">
    <citation type="submission" date="2013-07" db="EMBL/GenBank/DDBJ databases">
        <title>The Genome Sequence of Cryptococcus dejecticola CBS10117.</title>
        <authorList>
            <consortium name="The Broad Institute Genome Sequencing Platform"/>
            <person name="Cuomo C."/>
            <person name="Litvintseva A."/>
            <person name="Chen Y."/>
            <person name="Heitman J."/>
            <person name="Sun S."/>
            <person name="Springer D."/>
            <person name="Dromer F."/>
            <person name="Young S.K."/>
            <person name="Zeng Q."/>
            <person name="Gargeya S."/>
            <person name="Fitzgerald M."/>
            <person name="Abouelleil A."/>
            <person name="Alvarado L."/>
            <person name="Berlin A.M."/>
            <person name="Chapman S.B."/>
            <person name="Dewar J."/>
            <person name="Goldberg J."/>
            <person name="Griggs A."/>
            <person name="Gujja S."/>
            <person name="Hansen M."/>
            <person name="Howarth C."/>
            <person name="Imamovic A."/>
            <person name="Larimer J."/>
            <person name="McCowan C."/>
            <person name="Murphy C."/>
            <person name="Pearson M."/>
            <person name="Priest M."/>
            <person name="Roberts A."/>
            <person name="Saif S."/>
            <person name="Shea T."/>
            <person name="Sykes S."/>
            <person name="Wortman J."/>
            <person name="Nusbaum C."/>
            <person name="Birren B."/>
        </authorList>
    </citation>
    <scope>NUCLEOTIDE SEQUENCE [LARGE SCALE GENOMIC DNA]</scope>
    <source>
        <strain evidence="4">CBS 10117</strain>
    </source>
</reference>
<dbReference type="CDD" id="cd12148">
    <property type="entry name" value="fungal_TF_MHR"/>
    <property type="match status" value="1"/>
</dbReference>
<dbReference type="PROSITE" id="PS50048">
    <property type="entry name" value="ZN2_CY6_FUNGAL_2"/>
    <property type="match status" value="1"/>
</dbReference>
<dbReference type="PANTHER" id="PTHR31001:SF76">
    <property type="entry name" value="ZN(2)-C6 FUNGAL-TYPE DOMAIN-CONTAINING PROTEIN"/>
    <property type="match status" value="1"/>
</dbReference>
<dbReference type="InterPro" id="IPR050613">
    <property type="entry name" value="Sec_Metabolite_Reg"/>
</dbReference>
<dbReference type="SMART" id="SM00066">
    <property type="entry name" value="GAL4"/>
    <property type="match status" value="1"/>
</dbReference>
<dbReference type="PROSITE" id="PS00463">
    <property type="entry name" value="ZN2_CY6_FUNGAL_1"/>
    <property type="match status" value="1"/>
</dbReference>
<gene>
    <name evidence="4" type="ORF">I303_02412</name>
</gene>
<evidence type="ECO:0000256" key="2">
    <source>
        <dbReference type="ARBA" id="ARBA00023242"/>
    </source>
</evidence>
<name>A0A1A6A8M4_9TREE</name>
<dbReference type="VEuPathDB" id="FungiDB:I303_02412"/>
<dbReference type="InterPro" id="IPR036864">
    <property type="entry name" value="Zn2-C6_fun-type_DNA-bd_sf"/>
</dbReference>
<dbReference type="PANTHER" id="PTHR31001">
    <property type="entry name" value="UNCHARACTERIZED TRANSCRIPTIONAL REGULATORY PROTEIN"/>
    <property type="match status" value="1"/>
</dbReference>
<evidence type="ECO:0000313" key="4">
    <source>
        <dbReference type="EMBL" id="OBR86405.1"/>
    </source>
</evidence>
<dbReference type="GO" id="GO:0000981">
    <property type="term" value="F:DNA-binding transcription factor activity, RNA polymerase II-specific"/>
    <property type="evidence" value="ECO:0007669"/>
    <property type="project" value="InterPro"/>
</dbReference>
<dbReference type="GO" id="GO:0008270">
    <property type="term" value="F:zinc ion binding"/>
    <property type="evidence" value="ECO:0007669"/>
    <property type="project" value="InterPro"/>
</dbReference>
<accession>A0A1A6A8M4</accession>
<evidence type="ECO:0000259" key="3">
    <source>
        <dbReference type="PROSITE" id="PS50048"/>
    </source>
</evidence>
<dbReference type="OrthoDB" id="3364175at2759"/>
<dbReference type="Gene3D" id="4.10.240.10">
    <property type="entry name" value="Zn(2)-C6 fungal-type DNA-binding domain"/>
    <property type="match status" value="1"/>
</dbReference>
<organism evidence="4">
    <name type="scientific">Kwoniella dejecticola CBS 10117</name>
    <dbReference type="NCBI Taxonomy" id="1296121"/>
    <lineage>
        <taxon>Eukaryota</taxon>
        <taxon>Fungi</taxon>
        <taxon>Dikarya</taxon>
        <taxon>Basidiomycota</taxon>
        <taxon>Agaricomycotina</taxon>
        <taxon>Tremellomycetes</taxon>
        <taxon>Tremellales</taxon>
        <taxon>Cryptococcaceae</taxon>
        <taxon>Kwoniella</taxon>
    </lineage>
</organism>
<evidence type="ECO:0000256" key="1">
    <source>
        <dbReference type="ARBA" id="ARBA00004123"/>
    </source>
</evidence>
<dbReference type="SUPFAM" id="SSF57701">
    <property type="entry name" value="Zn2/Cys6 DNA-binding domain"/>
    <property type="match status" value="1"/>
</dbReference>
<dbReference type="EMBL" id="KI894029">
    <property type="protein sequence ID" value="OBR86405.1"/>
    <property type="molecule type" value="Genomic_DNA"/>
</dbReference>
<dbReference type="CDD" id="cd00067">
    <property type="entry name" value="GAL4"/>
    <property type="match status" value="1"/>
</dbReference>
<proteinExistence type="predicted"/>
<dbReference type="GeneID" id="28966111"/>
<protein>
    <recommendedName>
        <fullName evidence="3">Zn(2)-C6 fungal-type domain-containing protein</fullName>
    </recommendedName>
</protein>
<dbReference type="AlphaFoldDB" id="A0A1A6A8M4"/>